<keyword evidence="2" id="KW-0472">Membrane</keyword>
<organism evidence="4 5">
    <name type="scientific">Phanerochaete carnosa (strain HHB-10118-sp)</name>
    <name type="common">White-rot fungus</name>
    <name type="synonym">Peniophora carnosa</name>
    <dbReference type="NCBI Taxonomy" id="650164"/>
    <lineage>
        <taxon>Eukaryota</taxon>
        <taxon>Fungi</taxon>
        <taxon>Dikarya</taxon>
        <taxon>Basidiomycota</taxon>
        <taxon>Agaricomycotina</taxon>
        <taxon>Agaricomycetes</taxon>
        <taxon>Polyporales</taxon>
        <taxon>Phanerochaetaceae</taxon>
        <taxon>Phanerochaete</taxon>
    </lineage>
</organism>
<feature type="transmembrane region" description="Helical" evidence="2">
    <location>
        <begin position="58"/>
        <end position="77"/>
    </location>
</feature>
<feature type="domain" description="DUF6533" evidence="3">
    <location>
        <begin position="29"/>
        <end position="74"/>
    </location>
</feature>
<feature type="transmembrane region" description="Helical" evidence="2">
    <location>
        <begin position="29"/>
        <end position="46"/>
    </location>
</feature>
<reference evidence="4 5" key="1">
    <citation type="journal article" date="2012" name="BMC Genomics">
        <title>Comparative genomics of the white-rot fungi, Phanerochaete carnosa and P. chrysosporium, to elucidate the genetic basis of the distinct wood types they colonize.</title>
        <authorList>
            <person name="Suzuki H."/>
            <person name="MacDonald J."/>
            <person name="Syed K."/>
            <person name="Salamov A."/>
            <person name="Hori C."/>
            <person name="Aerts A."/>
            <person name="Henrissat B."/>
            <person name="Wiebenga A."/>
            <person name="vanKuyk P.A."/>
            <person name="Barry K."/>
            <person name="Lindquist E."/>
            <person name="LaButti K."/>
            <person name="Lapidus A."/>
            <person name="Lucas S."/>
            <person name="Coutinho P."/>
            <person name="Gong Y."/>
            <person name="Samejima M."/>
            <person name="Mahadevan R."/>
            <person name="Abou-Zaid M."/>
            <person name="de Vries R.P."/>
            <person name="Igarashi K."/>
            <person name="Yadav J.S."/>
            <person name="Grigoriev I.V."/>
            <person name="Master E.R."/>
        </authorList>
    </citation>
    <scope>NUCLEOTIDE SEQUENCE [LARGE SCALE GENOMIC DNA]</scope>
    <source>
        <strain evidence="4 5">HHB-10118-sp</strain>
    </source>
</reference>
<feature type="region of interest" description="Disordered" evidence="1">
    <location>
        <begin position="280"/>
        <end position="312"/>
    </location>
</feature>
<feature type="transmembrane region" description="Helical" evidence="2">
    <location>
        <begin position="97"/>
        <end position="118"/>
    </location>
</feature>
<dbReference type="Pfam" id="PF20151">
    <property type="entry name" value="DUF6533"/>
    <property type="match status" value="1"/>
</dbReference>
<evidence type="ECO:0000259" key="3">
    <source>
        <dbReference type="Pfam" id="PF20151"/>
    </source>
</evidence>
<sequence length="365" mass="40243">MQASHTTGDMAQSNEDTQQELSSALTSDYVAYSVLCLVIYEYGVTLDQEISAVWRRKFTVTSVLLLTTRWLMILGPILNATASEQAQFPVGTNVFLWARTVLGYVDTPLIVGCTVVVNILPKLNTESESVLLRLLFLIAVYMPLVLYFTRCSLIAADVIVLLLTWIKSFRHFKEMRQLKLGLSISAVLLRDDKYPVLSVSCYALLAISILELLTFSQTSVTGGNYADAFIQYMPLLLVQRFILNLRQLNRTTYESNSDAQHFSRFSASFRVPSDFLGNIGEPLGHGQSERDKNNGDDDSCVAEESREGHEEDFAHLAGPTSAYRDETIEADAALALRSAECASEGDVIGSLVFSGQMGVGSSTAI</sequence>
<keyword evidence="5" id="KW-1185">Reference proteome</keyword>
<dbReference type="EMBL" id="JH930471">
    <property type="protein sequence ID" value="EKM56292.1"/>
    <property type="molecule type" value="Genomic_DNA"/>
</dbReference>
<dbReference type="GeneID" id="18912630"/>
<dbReference type="AlphaFoldDB" id="K5X0M9"/>
<protein>
    <recommendedName>
        <fullName evidence="3">DUF6533 domain-containing protein</fullName>
    </recommendedName>
</protein>
<feature type="transmembrane region" description="Helical" evidence="2">
    <location>
        <begin position="130"/>
        <end position="148"/>
    </location>
</feature>
<feature type="compositionally biased region" description="Basic and acidic residues" evidence="1">
    <location>
        <begin position="303"/>
        <end position="312"/>
    </location>
</feature>
<keyword evidence="2" id="KW-0812">Transmembrane</keyword>
<evidence type="ECO:0000256" key="2">
    <source>
        <dbReference type="SAM" id="Phobius"/>
    </source>
</evidence>
<name>K5X0M9_PHACS</name>
<evidence type="ECO:0000313" key="4">
    <source>
        <dbReference type="EMBL" id="EKM56292.1"/>
    </source>
</evidence>
<gene>
    <name evidence="4" type="ORF">PHACADRAFT_207573</name>
</gene>
<dbReference type="Proteomes" id="UP000008370">
    <property type="component" value="Unassembled WGS sequence"/>
</dbReference>
<evidence type="ECO:0000313" key="5">
    <source>
        <dbReference type="Proteomes" id="UP000008370"/>
    </source>
</evidence>
<accession>K5X0M9</accession>
<dbReference type="RefSeq" id="XP_007394146.1">
    <property type="nucleotide sequence ID" value="XM_007394084.1"/>
</dbReference>
<proteinExistence type="predicted"/>
<dbReference type="KEGG" id="pco:PHACADRAFT_207573"/>
<dbReference type="InterPro" id="IPR045340">
    <property type="entry name" value="DUF6533"/>
</dbReference>
<keyword evidence="2" id="KW-1133">Transmembrane helix</keyword>
<dbReference type="InParanoid" id="K5X0M9"/>
<dbReference type="HOGENOM" id="CLU_053360_0_0_1"/>
<evidence type="ECO:0000256" key="1">
    <source>
        <dbReference type="SAM" id="MobiDB-lite"/>
    </source>
</evidence>
<dbReference type="OrthoDB" id="2745134at2759"/>